<feature type="non-terminal residue" evidence="1">
    <location>
        <position position="1"/>
    </location>
</feature>
<dbReference type="EMBL" id="CAMKVN010007504">
    <property type="protein sequence ID" value="CAI2191567.1"/>
    <property type="molecule type" value="Genomic_DNA"/>
</dbReference>
<proteinExistence type="predicted"/>
<protein>
    <submittedName>
        <fullName evidence="1">3187_t:CDS:1</fullName>
    </submittedName>
</protein>
<dbReference type="AlphaFoldDB" id="A0A9W4T3V6"/>
<organism evidence="1 2">
    <name type="scientific">Funneliformis geosporum</name>
    <dbReference type="NCBI Taxonomy" id="1117311"/>
    <lineage>
        <taxon>Eukaryota</taxon>
        <taxon>Fungi</taxon>
        <taxon>Fungi incertae sedis</taxon>
        <taxon>Mucoromycota</taxon>
        <taxon>Glomeromycotina</taxon>
        <taxon>Glomeromycetes</taxon>
        <taxon>Glomerales</taxon>
        <taxon>Glomeraceae</taxon>
        <taxon>Funneliformis</taxon>
    </lineage>
</organism>
<accession>A0A9W4T3V6</accession>
<dbReference type="Proteomes" id="UP001153678">
    <property type="component" value="Unassembled WGS sequence"/>
</dbReference>
<evidence type="ECO:0000313" key="1">
    <source>
        <dbReference type="EMBL" id="CAI2191567.1"/>
    </source>
</evidence>
<dbReference type="OrthoDB" id="2389039at2759"/>
<keyword evidence="2" id="KW-1185">Reference proteome</keyword>
<evidence type="ECO:0000313" key="2">
    <source>
        <dbReference type="Proteomes" id="UP001153678"/>
    </source>
</evidence>
<name>A0A9W4T3V6_9GLOM</name>
<gene>
    <name evidence="1" type="ORF">FWILDA_LOCUS15136</name>
</gene>
<comment type="caution">
    <text evidence="1">The sequence shown here is derived from an EMBL/GenBank/DDBJ whole genome shotgun (WGS) entry which is preliminary data.</text>
</comment>
<sequence>IPFMAIENEGSSEKINRTYCYILCLYGHLINGQKALVTLKDIWVFFDILVPNDESPDECETKIRDILSGSVKTFSVKHIKAFPFHDYYTKKKSYLRIYTNSTGGRKTAIKAVQDNNFETASDDLYSFYHKIA</sequence>
<dbReference type="SUPFAM" id="SSF53098">
    <property type="entry name" value="Ribonuclease H-like"/>
    <property type="match status" value="1"/>
</dbReference>
<reference evidence="1" key="1">
    <citation type="submission" date="2022-08" db="EMBL/GenBank/DDBJ databases">
        <authorList>
            <person name="Kallberg Y."/>
            <person name="Tangrot J."/>
            <person name="Rosling A."/>
        </authorList>
    </citation>
    <scope>NUCLEOTIDE SEQUENCE</scope>
    <source>
        <strain evidence="1">Wild A</strain>
    </source>
</reference>
<dbReference type="InterPro" id="IPR012337">
    <property type="entry name" value="RNaseH-like_sf"/>
</dbReference>